<name>A0A1F8ELR2_9BACT</name>
<gene>
    <name evidence="2" type="ORF">A2650_03340</name>
</gene>
<dbReference type="PANTHER" id="PTHR30267">
    <property type="entry name" value="PROTEIN KINASE PRKA"/>
    <property type="match status" value="1"/>
</dbReference>
<dbReference type="Proteomes" id="UP000177117">
    <property type="component" value="Unassembled WGS sequence"/>
</dbReference>
<keyword evidence="2" id="KW-0808">Transferase</keyword>
<dbReference type="SUPFAM" id="SSF52540">
    <property type="entry name" value="P-loop containing nucleoside triphosphate hydrolases"/>
    <property type="match status" value="1"/>
</dbReference>
<evidence type="ECO:0000313" key="2">
    <source>
        <dbReference type="EMBL" id="OGN00956.1"/>
    </source>
</evidence>
<accession>A0A1F8ELR2</accession>
<dbReference type="Pfam" id="PF08298">
    <property type="entry name" value="AAA_PrkA"/>
    <property type="match status" value="1"/>
</dbReference>
<dbReference type="InterPro" id="IPR027417">
    <property type="entry name" value="P-loop_NTPase"/>
</dbReference>
<feature type="domain" description="PrkA AAA" evidence="1">
    <location>
        <begin position="12"/>
        <end position="411"/>
    </location>
</feature>
<sequence>MSQKATPISGHENLLFHLKEVTEGKRKFETAARGISRMILEKRIEKKTRAGKTVYDYEFFRQGSKHIIGWYDEINDFVHFVKDAAEGGSAKENAFVLVGEPGNGKTFFVDFICAKYRQFLSRSENHKYTFKFTGLDKTLNYHKNVAELHSLTFEDPMILAMNLYGGNDKSKGFIAEQGFGDNQIDLLYNDYRSLGASTEYLWHKLLAYFNGDTLKALEQVQVIPVPVQESLGTITGKYSAKDKITSSSVDLLGEESLQLILLLPPGDPNKFDLRRGALARVAGSGIHFADEMFKNKTDLVKIYLQVIQNRNIELDGFIWPIDTMIIATSNNWEYNRFVSEKEESPIKDRCRICYVGHNTDYKLQQELTRYSLGSQKKTTVLGKNMHEDPNLNYAISVGMALTRLPYSEKLTPIETMKLEAGETAGEKGIKTLSEVKDVANANSDVTKRWGQKGLGHRDEGRVLQILATMSESNEGECLFAKDVFRAMERVILDYVTESADRDKYLKDIKIAKQLYREQVKKTIFNAYRDDENAIRKDVMSYINMIIAVGAENLGPDMIWTYIDRQTLKTTSIKIDTSFVNSVEARLGLSNNERQESYRNMIRKIFGQKAVSDPNYDFMDNHELVNAVTQVRLESDVAGAGSLVGALANRTNEENVKIYNRMIETMKKLGYCTTCAHKTIEYFCEKDDES</sequence>
<dbReference type="EMBL" id="MGJD01000012">
    <property type="protein sequence ID" value="OGN00956.1"/>
    <property type="molecule type" value="Genomic_DNA"/>
</dbReference>
<dbReference type="Pfam" id="PF06798">
    <property type="entry name" value="PrkA"/>
    <property type="match status" value="1"/>
</dbReference>
<keyword evidence="2" id="KW-0418">Kinase</keyword>
<dbReference type="AlphaFoldDB" id="A0A1F8ELR2"/>
<dbReference type="GO" id="GO:0004672">
    <property type="term" value="F:protein kinase activity"/>
    <property type="evidence" value="ECO:0007669"/>
    <property type="project" value="TreeGrafter"/>
</dbReference>
<protein>
    <submittedName>
        <fullName evidence="2">Serine protein kinase</fullName>
    </submittedName>
</protein>
<dbReference type="PANTHER" id="PTHR30267:SF2">
    <property type="entry name" value="PROTEIN PRKA"/>
    <property type="match status" value="1"/>
</dbReference>
<dbReference type="InterPro" id="IPR013153">
    <property type="entry name" value="Prk_AAA"/>
</dbReference>
<evidence type="ECO:0000259" key="1">
    <source>
        <dbReference type="SMART" id="SM00763"/>
    </source>
</evidence>
<comment type="caution">
    <text evidence="2">The sequence shown here is derived from an EMBL/GenBank/DDBJ whole genome shotgun (WGS) entry which is preliminary data.</text>
</comment>
<evidence type="ECO:0000313" key="3">
    <source>
        <dbReference type="Proteomes" id="UP000177117"/>
    </source>
</evidence>
<organism evidence="2 3">
    <name type="scientific">Candidatus Yanofskybacteria bacterium RIFCSPHIGHO2_01_FULL_41_53</name>
    <dbReference type="NCBI Taxonomy" id="1802663"/>
    <lineage>
        <taxon>Bacteria</taxon>
        <taxon>Candidatus Yanofskyibacteriota</taxon>
    </lineage>
</organism>
<proteinExistence type="predicted"/>
<dbReference type="Gene3D" id="3.40.50.300">
    <property type="entry name" value="P-loop containing nucleotide triphosphate hydrolases"/>
    <property type="match status" value="2"/>
</dbReference>
<reference evidence="2 3" key="1">
    <citation type="journal article" date="2016" name="Nat. Commun.">
        <title>Thousands of microbial genomes shed light on interconnected biogeochemical processes in an aquifer system.</title>
        <authorList>
            <person name="Anantharaman K."/>
            <person name="Brown C.T."/>
            <person name="Hug L.A."/>
            <person name="Sharon I."/>
            <person name="Castelle C.J."/>
            <person name="Probst A.J."/>
            <person name="Thomas B.C."/>
            <person name="Singh A."/>
            <person name="Wilkins M.J."/>
            <person name="Karaoz U."/>
            <person name="Brodie E.L."/>
            <person name="Williams K.H."/>
            <person name="Hubbard S.S."/>
            <person name="Banfield J.F."/>
        </authorList>
    </citation>
    <scope>NUCLEOTIDE SEQUENCE [LARGE SCALE GENOMIC DNA]</scope>
</reference>
<dbReference type="InterPro" id="IPR010650">
    <property type="entry name" value="PrkA_C"/>
</dbReference>
<dbReference type="SMART" id="SM00763">
    <property type="entry name" value="AAA_PrkA"/>
    <property type="match status" value="1"/>
</dbReference>